<name>X1SLA0_9ZZZZ</name>
<protein>
    <recommendedName>
        <fullName evidence="3">Phage capsid-like C-terminal domain-containing protein</fullName>
    </recommendedName>
</protein>
<comment type="caution">
    <text evidence="4">The sequence shown here is derived from an EMBL/GenBank/DDBJ whole genome shotgun (WGS) entry which is preliminary data.</text>
</comment>
<reference evidence="4" key="1">
    <citation type="journal article" date="2014" name="Front. Microbiol.">
        <title>High frequency of phylogenetically diverse reductive dehalogenase-homologous genes in deep subseafloor sedimentary metagenomes.</title>
        <authorList>
            <person name="Kawai M."/>
            <person name="Futagami T."/>
            <person name="Toyoda A."/>
            <person name="Takaki Y."/>
            <person name="Nishi S."/>
            <person name="Hori S."/>
            <person name="Arai W."/>
            <person name="Tsubouchi T."/>
            <person name="Morono Y."/>
            <person name="Uchiyama I."/>
            <person name="Ito T."/>
            <person name="Fujiyama A."/>
            <person name="Inagaki F."/>
            <person name="Takami H."/>
        </authorList>
    </citation>
    <scope>NUCLEOTIDE SEQUENCE</scope>
    <source>
        <strain evidence="4">Expedition CK06-06</strain>
    </source>
</reference>
<dbReference type="Pfam" id="PF05065">
    <property type="entry name" value="Phage_capsid"/>
    <property type="match status" value="1"/>
</dbReference>
<dbReference type="InterPro" id="IPR024455">
    <property type="entry name" value="Phage_capsid"/>
</dbReference>
<dbReference type="EMBL" id="BARW01006457">
    <property type="protein sequence ID" value="GAI76135.1"/>
    <property type="molecule type" value="Genomic_DNA"/>
</dbReference>
<organism evidence="4">
    <name type="scientific">marine sediment metagenome</name>
    <dbReference type="NCBI Taxonomy" id="412755"/>
    <lineage>
        <taxon>unclassified sequences</taxon>
        <taxon>metagenomes</taxon>
        <taxon>ecological metagenomes</taxon>
    </lineage>
</organism>
<dbReference type="SUPFAM" id="SSF56563">
    <property type="entry name" value="Major capsid protein gp5"/>
    <property type="match status" value="1"/>
</dbReference>
<dbReference type="AlphaFoldDB" id="X1SLA0"/>
<feature type="non-terminal residue" evidence="4">
    <location>
        <position position="1"/>
    </location>
</feature>
<evidence type="ECO:0000256" key="1">
    <source>
        <dbReference type="ARBA" id="ARBA00004328"/>
    </source>
</evidence>
<evidence type="ECO:0000256" key="2">
    <source>
        <dbReference type="ARBA" id="ARBA00022844"/>
    </source>
</evidence>
<evidence type="ECO:0000313" key="4">
    <source>
        <dbReference type="EMBL" id="GAI76135.1"/>
    </source>
</evidence>
<accession>X1SLA0</accession>
<keyword evidence="2" id="KW-0946">Virion</keyword>
<dbReference type="InterPro" id="IPR054612">
    <property type="entry name" value="Phage_capsid-like_C"/>
</dbReference>
<comment type="subcellular location">
    <subcellularLocation>
        <location evidence="1">Virion</location>
    </subcellularLocation>
</comment>
<gene>
    <name evidence="4" type="ORF">S12H4_13563</name>
</gene>
<dbReference type="NCBIfam" id="TIGR01554">
    <property type="entry name" value="major_cap_HK97"/>
    <property type="match status" value="1"/>
</dbReference>
<evidence type="ECO:0000259" key="3">
    <source>
        <dbReference type="Pfam" id="PF05065"/>
    </source>
</evidence>
<sequence>AQDSTAISVEKVIEEAMAESIGLEIDRSALLGLGGLEPRGVIQTEGILTEDLANNPIESYDFLSRANTKLLNANEKPTALIAPSQMFGDLDLLKDKDENPMKPCPSYAGEGPNRPSYQKLSSNQLEDSAVLADWGKLLIGFRTEIQLDVTDKVSDAFERLEVWLRAFIRIDCGIKREHAFCHIKNYGEVAS</sequence>
<feature type="domain" description="Phage capsid-like C-terminal" evidence="3">
    <location>
        <begin position="3"/>
        <end position="184"/>
    </location>
</feature>
<proteinExistence type="predicted"/>
<dbReference type="GO" id="GO:0044423">
    <property type="term" value="C:virion component"/>
    <property type="evidence" value="ECO:0007669"/>
    <property type="project" value="UniProtKB-KW"/>
</dbReference>